<evidence type="ECO:0000256" key="4">
    <source>
        <dbReference type="ARBA" id="ARBA00022989"/>
    </source>
</evidence>
<keyword evidence="3 6" id="KW-0812">Transmembrane</keyword>
<dbReference type="InterPro" id="IPR004797">
    <property type="entry name" value="Competence_ComEC/Rec2"/>
</dbReference>
<dbReference type="eggNOG" id="COG0658">
    <property type="taxonomic scope" value="Bacteria"/>
</dbReference>
<dbReference type="AlphaFoldDB" id="A0A0B0HEV9"/>
<gene>
    <name evidence="9" type="ORF">BOV88_12305</name>
    <name evidence="8" type="ORF">JV46_20810</name>
</gene>
<feature type="transmembrane region" description="Helical" evidence="6">
    <location>
        <begin position="394"/>
        <end position="419"/>
    </location>
</feature>
<protein>
    <submittedName>
        <fullName evidence="8">DNA internalization-like competence protein Comec/Rec2</fullName>
    </submittedName>
    <submittedName>
        <fullName evidence="9">DNA internalization-related competence protein ComEC/Rec2</fullName>
    </submittedName>
</protein>
<dbReference type="Pfam" id="PF03772">
    <property type="entry name" value="Competence"/>
    <property type="match status" value="1"/>
</dbReference>
<dbReference type="Pfam" id="PF13567">
    <property type="entry name" value="DUF4131"/>
    <property type="match status" value="1"/>
</dbReference>
<dbReference type="PANTHER" id="PTHR30619">
    <property type="entry name" value="DNA INTERNALIZATION/COMPETENCE PROTEIN COMEC/REC2"/>
    <property type="match status" value="1"/>
</dbReference>
<feature type="transmembrane region" description="Helical" evidence="6">
    <location>
        <begin position="269"/>
        <end position="290"/>
    </location>
</feature>
<sequence length="754" mass="83796">MKLELNAISLLLGMLSLSLFRELPGHAWFIPAGIALTLLLLFRKALPLSFLLAGFLWAGLDGHNYIQSKLPTDLHGTDFTLTGKISSFPKGDNKRITFLVTSTAPVSERWPGGRIRLSWRDPVSIPTLGDEWSFRVRLFTPSGMLNKGGFDYERWLYTDNIVATGYVRGDEQRLNGGAVSVDRVRHYFRERIDALANQQQHQAAGLLKALLIGDRSGIDQQQSQSFQATGTSHLIAISGLHIGLVAGACWFLASFLWSRSVRLMRRVPAPLAGAIAAILGAFLYAALAGFSLPTQRALIMTIVFAGATCLKVYYPPLVRLAVALILVVIADPRCIWQPAFWFSFSAVLLLITLFQYRRNLSSWQLLIIAQLFLTALMLPLQATFGMPLSLISPLVNWIAVPWFSLLLVPATLVSAILSLFDFNLPVQIYLQLADWTLALINLVAEYNSPLVIGQQHILLTLAAVIAVFLFVRYFSWRSLIPLLMLYLLSWARLPVEKPYLKLVVFDVGQGQSLLIETENHRLLYDLGPAFPSGFNTAESVVIPYLQAQGINQIDKLILSHDDKDHTGAADSFLTRIMTLELLEGQAVESTGHHGPRACRAGDSWQWDGILFEIVHPHNRDSGISDNDMSCVLMVKSDETTLLITGDITKPVEKQLLENADLGNVGLVTLPHHGSNSSSADVFVNSLQADYGVVSSGWRNRYGHPRKPVIDRWSATGTRIFNTADSGMQVFRWERGSATPVIDSWRTNHASFWNR</sequence>
<feature type="transmembrane region" description="Helical" evidence="6">
    <location>
        <begin position="30"/>
        <end position="60"/>
    </location>
</feature>
<evidence type="ECO:0000256" key="3">
    <source>
        <dbReference type="ARBA" id="ARBA00022692"/>
    </source>
</evidence>
<evidence type="ECO:0000256" key="6">
    <source>
        <dbReference type="SAM" id="Phobius"/>
    </source>
</evidence>
<feature type="transmembrane region" description="Helical" evidence="6">
    <location>
        <begin position="297"/>
        <end position="315"/>
    </location>
</feature>
<reference evidence="8 10" key="1">
    <citation type="journal article" date="2014" name="BMC Genomics">
        <title>The genome of the intracellular bacterium of the coastal bivalve, Solemya velum: a blueprint for thriving in and out of symbiosis.</title>
        <authorList>
            <person name="Dmytrenko O."/>
            <person name="Russell S.L."/>
            <person name="Loo W.T."/>
            <person name="Fontanez K.M."/>
            <person name="Liao L."/>
            <person name="Roeselers G."/>
            <person name="Sharma R."/>
            <person name="Stewart F.J."/>
            <person name="Newton I.L."/>
            <person name="Woyke T."/>
            <person name="Wu D."/>
            <person name="Lang J.M."/>
            <person name="Eisen J.A."/>
            <person name="Cavanaugh C.M."/>
        </authorList>
    </citation>
    <scope>NUCLEOTIDE SEQUENCE [LARGE SCALE GENOMIC DNA]</scope>
    <source>
        <strain evidence="8 10">WH</strain>
    </source>
</reference>
<feature type="transmembrane region" description="Helical" evidence="6">
    <location>
        <begin position="456"/>
        <end position="474"/>
    </location>
</feature>
<dbReference type="EMBL" id="MPNX01000025">
    <property type="protein sequence ID" value="OOY34017.1"/>
    <property type="molecule type" value="Genomic_DNA"/>
</dbReference>
<dbReference type="InterPro" id="IPR025405">
    <property type="entry name" value="DUF4131"/>
</dbReference>
<dbReference type="Pfam" id="PF00753">
    <property type="entry name" value="Lactamase_B"/>
    <property type="match status" value="1"/>
</dbReference>
<feature type="domain" description="Metallo-beta-lactamase" evidence="7">
    <location>
        <begin position="509"/>
        <end position="697"/>
    </location>
</feature>
<dbReference type="OrthoDB" id="9761531at2"/>
<dbReference type="InterPro" id="IPR004477">
    <property type="entry name" value="ComEC_N"/>
</dbReference>
<dbReference type="EMBL" id="JRAA01000001">
    <property type="protein sequence ID" value="KHF25991.1"/>
    <property type="molecule type" value="Genomic_DNA"/>
</dbReference>
<dbReference type="GeneID" id="86991798"/>
<keyword evidence="2" id="KW-1003">Cell membrane</keyword>
<dbReference type="SUPFAM" id="SSF56281">
    <property type="entry name" value="Metallo-hydrolase/oxidoreductase"/>
    <property type="match status" value="1"/>
</dbReference>
<keyword evidence="10" id="KW-1185">Reference proteome</keyword>
<keyword evidence="5 6" id="KW-0472">Membrane</keyword>
<dbReference type="PANTHER" id="PTHR30619:SF1">
    <property type="entry name" value="RECOMBINATION PROTEIN 2"/>
    <property type="match status" value="1"/>
</dbReference>
<comment type="caution">
    <text evidence="8">The sequence shown here is derived from an EMBL/GenBank/DDBJ whole genome shotgun (WGS) entry which is preliminary data.</text>
</comment>
<comment type="subcellular location">
    <subcellularLocation>
        <location evidence="1">Cell membrane</location>
        <topology evidence="1">Multi-pass membrane protein</topology>
    </subcellularLocation>
</comment>
<feature type="transmembrane region" description="Helical" evidence="6">
    <location>
        <begin position="335"/>
        <end position="356"/>
    </location>
</feature>
<dbReference type="RefSeq" id="WP_043115696.1">
    <property type="nucleotide sequence ID" value="NZ_JRAA01000001.1"/>
</dbReference>
<dbReference type="PATRIC" id="fig|2340.3.peg.503"/>
<evidence type="ECO:0000313" key="11">
    <source>
        <dbReference type="Proteomes" id="UP000190962"/>
    </source>
</evidence>
<evidence type="ECO:0000259" key="7">
    <source>
        <dbReference type="SMART" id="SM00849"/>
    </source>
</evidence>
<evidence type="ECO:0000313" key="9">
    <source>
        <dbReference type="EMBL" id="OOY34017.1"/>
    </source>
</evidence>
<dbReference type="CDD" id="cd07731">
    <property type="entry name" value="ComA-like_MBL-fold"/>
    <property type="match status" value="1"/>
</dbReference>
<evidence type="ECO:0000256" key="1">
    <source>
        <dbReference type="ARBA" id="ARBA00004651"/>
    </source>
</evidence>
<dbReference type="eggNOG" id="COG2333">
    <property type="taxonomic scope" value="Bacteria"/>
</dbReference>
<dbReference type="Gene3D" id="3.60.15.10">
    <property type="entry name" value="Ribonuclease Z/Hydroxyacylglutathione hydrolase-like"/>
    <property type="match status" value="1"/>
</dbReference>
<dbReference type="Proteomes" id="UP000190962">
    <property type="component" value="Unassembled WGS sequence"/>
</dbReference>
<dbReference type="SMART" id="SM00849">
    <property type="entry name" value="Lactamase_B"/>
    <property type="match status" value="1"/>
</dbReference>
<evidence type="ECO:0000256" key="5">
    <source>
        <dbReference type="ARBA" id="ARBA00023136"/>
    </source>
</evidence>
<feature type="transmembrane region" description="Helical" evidence="6">
    <location>
        <begin position="234"/>
        <end position="257"/>
    </location>
</feature>
<dbReference type="STRING" id="2340.JV46_20810"/>
<evidence type="ECO:0000313" key="10">
    <source>
        <dbReference type="Proteomes" id="UP000030856"/>
    </source>
</evidence>
<feature type="transmembrane region" description="Helical" evidence="6">
    <location>
        <begin position="363"/>
        <end position="382"/>
    </location>
</feature>
<dbReference type="NCBIfam" id="TIGR00361">
    <property type="entry name" value="ComEC_Rec2"/>
    <property type="match status" value="1"/>
</dbReference>
<dbReference type="NCBIfam" id="TIGR00360">
    <property type="entry name" value="ComEC_N-term"/>
    <property type="match status" value="1"/>
</dbReference>
<dbReference type="InterPro" id="IPR001279">
    <property type="entry name" value="Metallo-B-lactamas"/>
</dbReference>
<dbReference type="InterPro" id="IPR036866">
    <property type="entry name" value="RibonucZ/Hydroxyglut_hydro"/>
</dbReference>
<dbReference type="InterPro" id="IPR035681">
    <property type="entry name" value="ComA-like_MBL"/>
</dbReference>
<evidence type="ECO:0000256" key="2">
    <source>
        <dbReference type="ARBA" id="ARBA00022475"/>
    </source>
</evidence>
<dbReference type="GO" id="GO:0005886">
    <property type="term" value="C:plasma membrane"/>
    <property type="evidence" value="ECO:0007669"/>
    <property type="project" value="UniProtKB-SubCell"/>
</dbReference>
<dbReference type="InterPro" id="IPR052159">
    <property type="entry name" value="Competence_DNA_uptake"/>
</dbReference>
<accession>A0A0B0HEV9</accession>
<organism evidence="8 10">
    <name type="scientific">Solemya velum gill symbiont</name>
    <dbReference type="NCBI Taxonomy" id="2340"/>
    <lineage>
        <taxon>Bacteria</taxon>
        <taxon>Pseudomonadati</taxon>
        <taxon>Pseudomonadota</taxon>
        <taxon>Gammaproteobacteria</taxon>
        <taxon>sulfur-oxidizing symbionts</taxon>
    </lineage>
</organism>
<proteinExistence type="predicted"/>
<keyword evidence="4 6" id="KW-1133">Transmembrane helix</keyword>
<evidence type="ECO:0000313" key="8">
    <source>
        <dbReference type="EMBL" id="KHF25991.1"/>
    </source>
</evidence>
<reference evidence="9 11" key="2">
    <citation type="submission" date="2016-11" db="EMBL/GenBank/DDBJ databases">
        <title>Mixed transmission modes and dynamic genome evolution in an obligate animal-bacterial symbiosis.</title>
        <authorList>
            <person name="Russell S.L."/>
            <person name="Corbett-Detig R.B."/>
            <person name="Cavanaugh C.M."/>
        </authorList>
    </citation>
    <scope>NUCLEOTIDE SEQUENCE [LARGE SCALE GENOMIC DNA]</scope>
    <source>
        <strain evidence="9">MA-KB16</strain>
    </source>
</reference>
<name>A0A0B0HEV9_SOVGS</name>
<dbReference type="Proteomes" id="UP000030856">
    <property type="component" value="Unassembled WGS sequence"/>
</dbReference>
<dbReference type="GO" id="GO:0030420">
    <property type="term" value="P:establishment of competence for transformation"/>
    <property type="evidence" value="ECO:0007669"/>
    <property type="project" value="InterPro"/>
</dbReference>